<comment type="similarity">
    <text evidence="1 2">Belongs to the TIFY/JAZ family.</text>
</comment>
<reference evidence="4" key="1">
    <citation type="submission" date="2023-02" db="EMBL/GenBank/DDBJ databases">
        <title>Genome of toxic invasive species Heracleum sosnowskyi carries increased number of genes despite the absence of recent whole-genome duplications.</title>
        <authorList>
            <person name="Schelkunov M."/>
            <person name="Shtratnikova V."/>
            <person name="Makarenko M."/>
            <person name="Klepikova A."/>
            <person name="Omelchenko D."/>
            <person name="Novikova G."/>
            <person name="Obukhova E."/>
            <person name="Bogdanov V."/>
            <person name="Penin A."/>
            <person name="Logacheva M."/>
        </authorList>
    </citation>
    <scope>NUCLEOTIDE SEQUENCE</scope>
    <source>
        <strain evidence="4">Hsosn_3</strain>
        <tissue evidence="4">Leaf</tissue>
    </source>
</reference>
<evidence type="ECO:0000256" key="2">
    <source>
        <dbReference type="RuleBase" id="RU369065"/>
    </source>
</evidence>
<evidence type="ECO:0000313" key="4">
    <source>
        <dbReference type="EMBL" id="KAK1360314.1"/>
    </source>
</evidence>
<dbReference type="SMART" id="SM00979">
    <property type="entry name" value="TIFY"/>
    <property type="match status" value="1"/>
</dbReference>
<comment type="caution">
    <text evidence="4">The sequence shown here is derived from an EMBL/GenBank/DDBJ whole genome shotgun (WGS) entry which is preliminary data.</text>
</comment>
<reference evidence="4" key="2">
    <citation type="submission" date="2023-05" db="EMBL/GenBank/DDBJ databases">
        <authorList>
            <person name="Schelkunov M.I."/>
        </authorList>
    </citation>
    <scope>NUCLEOTIDE SEQUENCE</scope>
    <source>
        <strain evidence="4">Hsosn_3</strain>
        <tissue evidence="4">Leaf</tissue>
    </source>
</reference>
<dbReference type="PROSITE" id="PS51320">
    <property type="entry name" value="TIFY"/>
    <property type="match status" value="1"/>
</dbReference>
<dbReference type="GO" id="GO:0009611">
    <property type="term" value="P:response to wounding"/>
    <property type="evidence" value="ECO:0007669"/>
    <property type="project" value="UniProtKB-UniRule"/>
</dbReference>
<dbReference type="PANTHER" id="PTHR33077">
    <property type="entry name" value="PROTEIN TIFY 4A-RELATED-RELATED"/>
    <property type="match status" value="1"/>
</dbReference>
<evidence type="ECO:0000256" key="1">
    <source>
        <dbReference type="ARBA" id="ARBA00008614"/>
    </source>
</evidence>
<proteinExistence type="inferred from homology"/>
<feature type="domain" description="Tify" evidence="3">
    <location>
        <begin position="72"/>
        <end position="107"/>
    </location>
</feature>
<keyword evidence="2" id="KW-0539">Nucleus</keyword>
<organism evidence="4 5">
    <name type="scientific">Heracleum sosnowskyi</name>
    <dbReference type="NCBI Taxonomy" id="360622"/>
    <lineage>
        <taxon>Eukaryota</taxon>
        <taxon>Viridiplantae</taxon>
        <taxon>Streptophyta</taxon>
        <taxon>Embryophyta</taxon>
        <taxon>Tracheophyta</taxon>
        <taxon>Spermatophyta</taxon>
        <taxon>Magnoliopsida</taxon>
        <taxon>eudicotyledons</taxon>
        <taxon>Gunneridae</taxon>
        <taxon>Pentapetalae</taxon>
        <taxon>asterids</taxon>
        <taxon>campanulids</taxon>
        <taxon>Apiales</taxon>
        <taxon>Apiaceae</taxon>
        <taxon>Apioideae</taxon>
        <taxon>apioid superclade</taxon>
        <taxon>Tordylieae</taxon>
        <taxon>Tordyliinae</taxon>
        <taxon>Heracleum</taxon>
    </lineage>
</organism>
<dbReference type="Pfam" id="PF09425">
    <property type="entry name" value="Jas_motif"/>
    <property type="match status" value="1"/>
</dbReference>
<comment type="function">
    <text evidence="2">Repressor of jasmonate responses.</text>
</comment>
<dbReference type="InterPro" id="IPR018467">
    <property type="entry name" value="CCT_CS"/>
</dbReference>
<dbReference type="Pfam" id="PF06200">
    <property type="entry name" value="tify"/>
    <property type="match status" value="1"/>
</dbReference>
<dbReference type="GO" id="GO:2000022">
    <property type="term" value="P:regulation of jasmonic acid mediated signaling pathway"/>
    <property type="evidence" value="ECO:0007669"/>
    <property type="project" value="UniProtKB-UniRule"/>
</dbReference>
<dbReference type="GO" id="GO:0031347">
    <property type="term" value="P:regulation of defense response"/>
    <property type="evidence" value="ECO:0007669"/>
    <property type="project" value="UniProtKB-UniRule"/>
</dbReference>
<comment type="domain">
    <text evidence="2">The jas domain is required for interaction with COI1.</text>
</comment>
<dbReference type="GO" id="GO:0005634">
    <property type="term" value="C:nucleus"/>
    <property type="evidence" value="ECO:0007669"/>
    <property type="project" value="UniProtKB-SubCell"/>
</dbReference>
<gene>
    <name evidence="4" type="ORF">POM88_044788</name>
</gene>
<keyword evidence="5" id="KW-1185">Reference proteome</keyword>
<dbReference type="AlphaFoldDB" id="A0AAD8H628"/>
<dbReference type="EMBL" id="JAUIZM010000010">
    <property type="protein sequence ID" value="KAK1360314.1"/>
    <property type="molecule type" value="Genomic_DNA"/>
</dbReference>
<dbReference type="PANTHER" id="PTHR33077:SF52">
    <property type="entry name" value="PROTEIN TIFY 11D"/>
    <property type="match status" value="1"/>
</dbReference>
<comment type="subcellular location">
    <subcellularLocation>
        <location evidence="2">Nucleus</location>
    </subcellularLocation>
</comment>
<keyword evidence="2" id="KW-1184">Jasmonic acid signaling pathway</keyword>
<evidence type="ECO:0000313" key="5">
    <source>
        <dbReference type="Proteomes" id="UP001237642"/>
    </source>
</evidence>
<dbReference type="InterPro" id="IPR010399">
    <property type="entry name" value="Tify_dom"/>
</dbReference>
<sequence length="194" mass="21434">MSRISPEKSKFAQTVNLLSHYVKEKGSLRDLNIGINGDVSARNNVKPMNLFPQYATMQDAIRIASSRENTEAEVKKGQMTIIYAGQVLVFDDFCGVKAKQVMQLASKYVAPSNTSTGFVNVIPSNASKLVENSGNSISAQSEMKQQLPPIGLDLPIARRASLHRFLSKRKDRASARGPYQLHKPAPKELFDLNL</sequence>
<dbReference type="Proteomes" id="UP001237642">
    <property type="component" value="Unassembled WGS sequence"/>
</dbReference>
<evidence type="ECO:0000259" key="3">
    <source>
        <dbReference type="PROSITE" id="PS51320"/>
    </source>
</evidence>
<dbReference type="InterPro" id="IPR040390">
    <property type="entry name" value="TIFY/JAZ"/>
</dbReference>
<name>A0AAD8H628_9APIA</name>
<accession>A0AAD8H628</accession>
<protein>
    <recommendedName>
        <fullName evidence="2">Protein TIFY</fullName>
    </recommendedName>
    <alternativeName>
        <fullName evidence="2">Jasmonate ZIM domain-containing protein</fullName>
    </alternativeName>
</protein>